<dbReference type="OrthoDB" id="853311at2"/>
<reference evidence="3" key="1">
    <citation type="submission" date="2017-01" db="EMBL/GenBank/DDBJ databases">
        <authorList>
            <person name="Varghese N."/>
            <person name="Submissions S."/>
        </authorList>
    </citation>
    <scope>NUCLEOTIDE SEQUENCE [LARGE SCALE GENOMIC DNA]</scope>
    <source>
        <strain evidence="3">LP100</strain>
    </source>
</reference>
<evidence type="ECO:0000256" key="1">
    <source>
        <dbReference type="SAM" id="Phobius"/>
    </source>
</evidence>
<gene>
    <name evidence="2" type="ORF">SAMN05444128_3887</name>
</gene>
<feature type="transmembrane region" description="Helical" evidence="1">
    <location>
        <begin position="20"/>
        <end position="41"/>
    </location>
</feature>
<evidence type="ECO:0000313" key="2">
    <source>
        <dbReference type="EMBL" id="SIT95053.1"/>
    </source>
</evidence>
<keyword evidence="1" id="KW-0812">Transmembrane</keyword>
<accession>A0A1R3XUE6</accession>
<keyword evidence="1" id="KW-0472">Membrane</keyword>
<keyword evidence="1" id="KW-1133">Transmembrane helix</keyword>
<sequence>MLRPRRGDERTSVNAFNKFARYFGMLMTLVYVAAGLFLLLMDTEKYNINMSDQARTIFGGILILYGLIRFIRAYQVNSKSRRDRQDD</sequence>
<feature type="transmembrane region" description="Helical" evidence="1">
    <location>
        <begin position="53"/>
        <end position="71"/>
    </location>
</feature>
<dbReference type="AlphaFoldDB" id="A0A1R3XUE6"/>
<evidence type="ECO:0000313" key="3">
    <source>
        <dbReference type="Proteomes" id="UP000187181"/>
    </source>
</evidence>
<dbReference type="STRING" id="1317125.SAMN05444128_3887"/>
<dbReference type="EMBL" id="FTPP01000005">
    <property type="protein sequence ID" value="SIT95053.1"/>
    <property type="molecule type" value="Genomic_DNA"/>
</dbReference>
<keyword evidence="3" id="KW-1185">Reference proteome</keyword>
<dbReference type="Proteomes" id="UP000187181">
    <property type="component" value="Unassembled WGS sequence"/>
</dbReference>
<protein>
    <submittedName>
        <fullName evidence="2">Uncharacterized protein</fullName>
    </submittedName>
</protein>
<proteinExistence type="predicted"/>
<organism evidence="2 3">
    <name type="scientific">Pontibacter indicus</name>
    <dbReference type="NCBI Taxonomy" id="1317125"/>
    <lineage>
        <taxon>Bacteria</taxon>
        <taxon>Pseudomonadati</taxon>
        <taxon>Bacteroidota</taxon>
        <taxon>Cytophagia</taxon>
        <taxon>Cytophagales</taxon>
        <taxon>Hymenobacteraceae</taxon>
        <taxon>Pontibacter</taxon>
    </lineage>
</organism>
<name>A0A1R3XUE6_9BACT</name>